<organism evidence="5 7">
    <name type="scientific">Parascaris univalens</name>
    <name type="common">Nematode worm</name>
    <dbReference type="NCBI Taxonomy" id="6257"/>
    <lineage>
        <taxon>Eukaryota</taxon>
        <taxon>Metazoa</taxon>
        <taxon>Ecdysozoa</taxon>
        <taxon>Nematoda</taxon>
        <taxon>Chromadorea</taxon>
        <taxon>Rhabditida</taxon>
        <taxon>Spirurina</taxon>
        <taxon>Ascaridomorpha</taxon>
        <taxon>Ascaridoidea</taxon>
        <taxon>Ascarididae</taxon>
        <taxon>Parascaris</taxon>
    </lineage>
</organism>
<dbReference type="WBParaSite" id="PgR037_g036_t03">
    <property type="protein sequence ID" value="PgR037_g036_t03"/>
    <property type="gene ID" value="PgR037_g036"/>
</dbReference>
<feature type="compositionally biased region" description="Polar residues" evidence="3">
    <location>
        <begin position="151"/>
        <end position="169"/>
    </location>
</feature>
<evidence type="ECO:0000313" key="6">
    <source>
        <dbReference type="WBParaSite" id="PgR037_g036_t01"/>
    </source>
</evidence>
<dbReference type="WBParaSite" id="PgR037_g036_t01">
    <property type="protein sequence ID" value="PgR037_g036_t01"/>
    <property type="gene ID" value="PgR037_g036"/>
</dbReference>
<feature type="region of interest" description="Disordered" evidence="3">
    <location>
        <begin position="1"/>
        <end position="39"/>
    </location>
</feature>
<dbReference type="PROSITE" id="PS50013">
    <property type="entry name" value="CHROMO_2"/>
    <property type="match status" value="1"/>
</dbReference>
<dbReference type="GO" id="GO:0005634">
    <property type="term" value="C:nucleus"/>
    <property type="evidence" value="ECO:0007669"/>
    <property type="project" value="UniProtKB-SubCell"/>
</dbReference>
<dbReference type="Proteomes" id="UP000887569">
    <property type="component" value="Unplaced"/>
</dbReference>
<dbReference type="InterPro" id="IPR023779">
    <property type="entry name" value="Chromodomain_CS"/>
</dbReference>
<dbReference type="CDD" id="cd00024">
    <property type="entry name" value="CD_CSD"/>
    <property type="match status" value="1"/>
</dbReference>
<dbReference type="InterPro" id="IPR051219">
    <property type="entry name" value="Heterochromatin_chromo-domain"/>
</dbReference>
<dbReference type="PROSITE" id="PS00598">
    <property type="entry name" value="CHROMO_1"/>
    <property type="match status" value="1"/>
</dbReference>
<reference evidence="6 7" key="1">
    <citation type="submission" date="2022-11" db="UniProtKB">
        <authorList>
            <consortium name="WormBaseParasite"/>
        </authorList>
    </citation>
    <scope>IDENTIFICATION</scope>
</reference>
<dbReference type="InterPro" id="IPR023780">
    <property type="entry name" value="Chromo_domain"/>
</dbReference>
<dbReference type="Pfam" id="PF01393">
    <property type="entry name" value="Chromo_shadow"/>
    <property type="match status" value="1"/>
</dbReference>
<evidence type="ECO:0000313" key="7">
    <source>
        <dbReference type="WBParaSite" id="PgR037_g036_t03"/>
    </source>
</evidence>
<feature type="region of interest" description="Disordered" evidence="3">
    <location>
        <begin position="114"/>
        <end position="196"/>
    </location>
</feature>
<dbReference type="InterPro" id="IPR016197">
    <property type="entry name" value="Chromo-like_dom_sf"/>
</dbReference>
<dbReference type="PRINTS" id="PR00504">
    <property type="entry name" value="CHROMODOMAIN"/>
</dbReference>
<comment type="subcellular location">
    <subcellularLocation>
        <location evidence="1">Nucleus</location>
    </subcellularLocation>
</comment>
<feature type="compositionally biased region" description="Basic and acidic residues" evidence="3">
    <location>
        <begin position="17"/>
        <end position="31"/>
    </location>
</feature>
<accession>A0A915BFD2</accession>
<dbReference type="GO" id="GO:0000792">
    <property type="term" value="C:heterochromatin"/>
    <property type="evidence" value="ECO:0007669"/>
    <property type="project" value="UniProtKB-ARBA"/>
</dbReference>
<proteinExistence type="predicted"/>
<evidence type="ECO:0000256" key="3">
    <source>
        <dbReference type="SAM" id="MobiDB-lite"/>
    </source>
</evidence>
<dbReference type="AlphaFoldDB" id="A0A915BFD2"/>
<evidence type="ECO:0000313" key="5">
    <source>
        <dbReference type="Proteomes" id="UP000887569"/>
    </source>
</evidence>
<keyword evidence="5" id="KW-1185">Reference proteome</keyword>
<feature type="domain" description="Chromo" evidence="4">
    <location>
        <begin position="39"/>
        <end position="90"/>
    </location>
</feature>
<evidence type="ECO:0000256" key="1">
    <source>
        <dbReference type="ARBA" id="ARBA00004123"/>
    </source>
</evidence>
<dbReference type="Pfam" id="PF00385">
    <property type="entry name" value="Chromo"/>
    <property type="match status" value="1"/>
</dbReference>
<sequence>MSAPLDSAISASSTNDLSKDDKMDEGGRSDENGGSDEEFVVERVLGERFNPKKKCKEYLLKWQGYGNEDNTWEPENNLDCAALIEEFHQRLQKGVSNLVSAGGVAAVNTTAGAEADATTAGTSANVGRSKVTVEASKKSPSVAGILERDSTPQNQSNRLSVSPAPSSNFSEYSDIESTSSESEDDEEGRMKRLYPAPGETGMEKGWMPEVIVTFCPAESKFPASFVVKYQHKKKFERVPQDVCKKMWPQLVLAFHERIIRNSNNTEYL</sequence>
<dbReference type="InterPro" id="IPR000953">
    <property type="entry name" value="Chromo/chromo_shadow_dom"/>
</dbReference>
<evidence type="ECO:0000259" key="4">
    <source>
        <dbReference type="PROSITE" id="PS50013"/>
    </source>
</evidence>
<dbReference type="InterPro" id="IPR017984">
    <property type="entry name" value="Chromo_dom_subgr"/>
</dbReference>
<evidence type="ECO:0000256" key="2">
    <source>
        <dbReference type="ARBA" id="ARBA00023242"/>
    </source>
</evidence>
<name>A0A915BFD2_PARUN</name>
<dbReference type="Gene3D" id="2.40.50.40">
    <property type="match status" value="2"/>
</dbReference>
<dbReference type="SMART" id="SM00298">
    <property type="entry name" value="CHROMO"/>
    <property type="match status" value="1"/>
</dbReference>
<dbReference type="PANTHER" id="PTHR22812">
    <property type="entry name" value="CHROMOBOX PROTEIN"/>
    <property type="match status" value="1"/>
</dbReference>
<feature type="compositionally biased region" description="Low complexity" evidence="3">
    <location>
        <begin position="170"/>
        <end position="180"/>
    </location>
</feature>
<protein>
    <submittedName>
        <fullName evidence="6 7">Chromo domain-containing protein</fullName>
    </submittedName>
</protein>
<dbReference type="SUPFAM" id="SSF54160">
    <property type="entry name" value="Chromo domain-like"/>
    <property type="match status" value="2"/>
</dbReference>
<keyword evidence="2" id="KW-0539">Nucleus</keyword>
<dbReference type="InterPro" id="IPR008251">
    <property type="entry name" value="Chromo_shadow_dom"/>
</dbReference>